<dbReference type="EMBL" id="VSWC01000093">
    <property type="protein sequence ID" value="KAA1089617.1"/>
    <property type="molecule type" value="Genomic_DNA"/>
</dbReference>
<dbReference type="Proteomes" id="UP000324748">
    <property type="component" value="Unassembled WGS sequence"/>
</dbReference>
<name>A0A5B0NK36_PUCGR</name>
<protein>
    <submittedName>
        <fullName evidence="1">Uncharacterized protein</fullName>
    </submittedName>
</protein>
<gene>
    <name evidence="1" type="ORF">PGT21_025056</name>
</gene>
<reference evidence="1 2" key="1">
    <citation type="submission" date="2019-05" db="EMBL/GenBank/DDBJ databases">
        <title>Emergence of the Ug99 lineage of the wheat stem rust pathogen through somatic hybridization.</title>
        <authorList>
            <person name="Li F."/>
            <person name="Upadhyaya N.M."/>
            <person name="Sperschneider J."/>
            <person name="Matny O."/>
            <person name="Nguyen-Phuc H."/>
            <person name="Mago R."/>
            <person name="Raley C."/>
            <person name="Miller M.E."/>
            <person name="Silverstein K.A.T."/>
            <person name="Henningsen E."/>
            <person name="Hirsch C.D."/>
            <person name="Visser B."/>
            <person name="Pretorius Z.A."/>
            <person name="Steffenson B.J."/>
            <person name="Schwessinger B."/>
            <person name="Dodds P.N."/>
            <person name="Figueroa M."/>
        </authorList>
    </citation>
    <scope>NUCLEOTIDE SEQUENCE [LARGE SCALE GENOMIC DNA]</scope>
    <source>
        <strain evidence="1">21-0</strain>
    </source>
</reference>
<evidence type="ECO:0000313" key="2">
    <source>
        <dbReference type="Proteomes" id="UP000324748"/>
    </source>
</evidence>
<sequence>MIIFFQAVDPCFPTSISPILGDSVARWFKGEKPAPEKRAVQALDLQSDLQQEEQIQLEQIVVHHSRLQANDQPVQLDPEIPPHYMPVFFASLDY</sequence>
<proteinExistence type="predicted"/>
<evidence type="ECO:0000313" key="1">
    <source>
        <dbReference type="EMBL" id="KAA1089617.1"/>
    </source>
</evidence>
<organism evidence="1 2">
    <name type="scientific">Puccinia graminis f. sp. tritici</name>
    <dbReference type="NCBI Taxonomy" id="56615"/>
    <lineage>
        <taxon>Eukaryota</taxon>
        <taxon>Fungi</taxon>
        <taxon>Dikarya</taxon>
        <taxon>Basidiomycota</taxon>
        <taxon>Pucciniomycotina</taxon>
        <taxon>Pucciniomycetes</taxon>
        <taxon>Pucciniales</taxon>
        <taxon>Pucciniaceae</taxon>
        <taxon>Puccinia</taxon>
    </lineage>
</organism>
<accession>A0A5B0NK36</accession>
<dbReference type="AlphaFoldDB" id="A0A5B0NK36"/>
<comment type="caution">
    <text evidence="1">The sequence shown here is derived from an EMBL/GenBank/DDBJ whole genome shotgun (WGS) entry which is preliminary data.</text>
</comment>
<keyword evidence="2" id="KW-1185">Reference proteome</keyword>